<feature type="transmembrane region" description="Helical" evidence="1">
    <location>
        <begin position="164"/>
        <end position="182"/>
    </location>
</feature>
<feature type="transmembrane region" description="Helical" evidence="1">
    <location>
        <begin position="25"/>
        <end position="43"/>
    </location>
</feature>
<keyword evidence="1" id="KW-1133">Transmembrane helix</keyword>
<feature type="transmembrane region" description="Helical" evidence="1">
    <location>
        <begin position="202"/>
        <end position="220"/>
    </location>
</feature>
<feature type="transmembrane region" description="Helical" evidence="1">
    <location>
        <begin position="49"/>
        <end position="66"/>
    </location>
</feature>
<proteinExistence type="predicted"/>
<organism evidence="2 3">
    <name type="scientific">Schistosoma bovis</name>
    <name type="common">Blood fluke</name>
    <dbReference type="NCBI Taxonomy" id="6184"/>
    <lineage>
        <taxon>Eukaryota</taxon>
        <taxon>Metazoa</taxon>
        <taxon>Spiralia</taxon>
        <taxon>Lophotrochozoa</taxon>
        <taxon>Platyhelminthes</taxon>
        <taxon>Trematoda</taxon>
        <taxon>Digenea</taxon>
        <taxon>Strigeidida</taxon>
        <taxon>Schistosomatoidea</taxon>
        <taxon>Schistosomatidae</taxon>
        <taxon>Schistosoma</taxon>
    </lineage>
</organism>
<dbReference type="AlphaFoldDB" id="A0A430QFG0"/>
<keyword evidence="1" id="KW-0472">Membrane</keyword>
<feature type="transmembrane region" description="Helical" evidence="1">
    <location>
        <begin position="87"/>
        <end position="106"/>
    </location>
</feature>
<comment type="caution">
    <text evidence="2">The sequence shown here is derived from an EMBL/GenBank/DDBJ whole genome shotgun (WGS) entry which is preliminary data.</text>
</comment>
<name>A0A430QFG0_SCHBO</name>
<reference evidence="2 3" key="1">
    <citation type="journal article" date="2019" name="PLoS Pathog.">
        <title>Genome sequence of the bovine parasite Schistosoma bovis Tanzania.</title>
        <authorList>
            <person name="Oey H."/>
            <person name="Zakrzewski M."/>
            <person name="Gobert G."/>
            <person name="Gravermann K."/>
            <person name="Stoye J."/>
            <person name="Jones M."/>
            <person name="Mcmanus D."/>
            <person name="Krause L."/>
        </authorList>
    </citation>
    <scope>NUCLEOTIDE SEQUENCE [LARGE SCALE GENOMIC DNA]</scope>
    <source>
        <strain evidence="2 3">TAN1997</strain>
    </source>
</reference>
<evidence type="ECO:0000313" key="3">
    <source>
        <dbReference type="Proteomes" id="UP000290809"/>
    </source>
</evidence>
<sequence>MSIVNKRLLDYSRHQSLLPKFKSSLYLYIIVCLVISVTLLLLTYFLYDVVVTFPIGLAIATTWLVFRNNDIRTDCRHVFHHGNLKNWLAFAICYRDVYSGSDYFIWVDYTISQGNQGVGTLLFTAFLIYDIFFVFITPLFILSFDFVKKIDHFLTYFFSRKKQFSGIFIQFLAFYDACWRAPYYRHFLGGILGWFLLLERDYFLKSIFMINLVFFMHKKYSRNEKL</sequence>
<protein>
    <submittedName>
        <fullName evidence="2">Uncharacterized protein</fullName>
    </submittedName>
</protein>
<feature type="transmembrane region" description="Helical" evidence="1">
    <location>
        <begin position="118"/>
        <end position="144"/>
    </location>
</feature>
<keyword evidence="3" id="KW-1185">Reference proteome</keyword>
<keyword evidence="1" id="KW-0812">Transmembrane</keyword>
<dbReference type="EMBL" id="QMKO01001804">
    <property type="protein sequence ID" value="RTG86450.1"/>
    <property type="molecule type" value="Genomic_DNA"/>
</dbReference>
<accession>A0A430QFG0</accession>
<evidence type="ECO:0000256" key="1">
    <source>
        <dbReference type="SAM" id="Phobius"/>
    </source>
</evidence>
<dbReference type="Proteomes" id="UP000290809">
    <property type="component" value="Unassembled WGS sequence"/>
</dbReference>
<gene>
    <name evidence="2" type="ORF">DC041_0011941</name>
</gene>
<evidence type="ECO:0000313" key="2">
    <source>
        <dbReference type="EMBL" id="RTG86450.1"/>
    </source>
</evidence>